<reference evidence="13" key="1">
    <citation type="submission" date="2022-10" db="EMBL/GenBank/DDBJ databases">
        <title>Candidatus Kirkpatrella diaphorinas gen. nov., sp. nov., an uncultured endosymbiont identified in a population of Diaphorina citri from Hawaii.</title>
        <authorList>
            <person name="Henry E.M."/>
            <person name="Carlson C.R."/>
            <person name="Kuo Y.-W."/>
        </authorList>
    </citation>
    <scope>NUCLEOTIDE SEQUENCE</scope>
    <source>
        <strain evidence="13">CADCRV1</strain>
    </source>
</reference>
<dbReference type="SUPFAM" id="SSF53098">
    <property type="entry name" value="Ribonuclease H-like"/>
    <property type="match status" value="1"/>
</dbReference>
<keyword evidence="14" id="KW-1185">Reference proteome</keyword>
<dbReference type="CDD" id="cd09278">
    <property type="entry name" value="RNase_HI_prokaryote_like"/>
    <property type="match status" value="1"/>
</dbReference>
<dbReference type="PANTHER" id="PTHR10642:SF26">
    <property type="entry name" value="RIBONUCLEASE H1"/>
    <property type="match status" value="1"/>
</dbReference>
<dbReference type="EC" id="3.1.26.4" evidence="4 10"/>
<dbReference type="InterPro" id="IPR022892">
    <property type="entry name" value="RNaseHI"/>
</dbReference>
<keyword evidence="5 10" id="KW-0540">Nuclease</keyword>
<dbReference type="Pfam" id="PF00075">
    <property type="entry name" value="RNase_H"/>
    <property type="match status" value="1"/>
</dbReference>
<evidence type="ECO:0000256" key="4">
    <source>
        <dbReference type="ARBA" id="ARBA00012180"/>
    </source>
</evidence>
<feature type="binding site" evidence="10">
    <location>
        <position position="16"/>
    </location>
    <ligand>
        <name>Mg(2+)</name>
        <dbReference type="ChEBI" id="CHEBI:18420"/>
        <label>2</label>
    </ligand>
</feature>
<dbReference type="InterPro" id="IPR012337">
    <property type="entry name" value="RNaseH-like_sf"/>
</dbReference>
<evidence type="ECO:0000256" key="8">
    <source>
        <dbReference type="ARBA" id="ARBA00022801"/>
    </source>
</evidence>
<dbReference type="InterPro" id="IPR050092">
    <property type="entry name" value="RNase_H"/>
</dbReference>
<comment type="subunit">
    <text evidence="3 10">Monomer.</text>
</comment>
<dbReference type="Proteomes" id="UP001163831">
    <property type="component" value="Chromosome"/>
</dbReference>
<sequence>MKESPQERPMVEAWTDGGCRPNPGPGGWGVLLRFGGKEREISGADPDTTNNRMEMTAAASALEALTRPCRVTLYTDSAYVKDGMTRWLTGWTRRNWRSASGDPVKNMDLWKRLLDAAQPHDVTWVWVKGHSGHPENDRVDALATSALEAATSEPPS</sequence>
<dbReference type="PANTHER" id="PTHR10642">
    <property type="entry name" value="RIBONUCLEASE H1"/>
    <property type="match status" value="1"/>
</dbReference>
<dbReference type="GO" id="GO:0004523">
    <property type="term" value="F:RNA-DNA hybrid ribonuclease activity"/>
    <property type="evidence" value="ECO:0007669"/>
    <property type="project" value="UniProtKB-EC"/>
</dbReference>
<feature type="binding site" evidence="10">
    <location>
        <position position="54"/>
    </location>
    <ligand>
        <name>Mg(2+)</name>
        <dbReference type="ChEBI" id="CHEBI:18420"/>
        <label>1</label>
    </ligand>
</feature>
<name>A0ABY6GJF8_9PROT</name>
<feature type="binding site" evidence="10">
    <location>
        <position position="76"/>
    </location>
    <ligand>
        <name>Mg(2+)</name>
        <dbReference type="ChEBI" id="CHEBI:18420"/>
        <label>1</label>
    </ligand>
</feature>
<keyword evidence="9 10" id="KW-0460">Magnesium</keyword>
<evidence type="ECO:0000256" key="5">
    <source>
        <dbReference type="ARBA" id="ARBA00022722"/>
    </source>
</evidence>
<feature type="region of interest" description="Disordered" evidence="11">
    <location>
        <begin position="1"/>
        <end position="22"/>
    </location>
</feature>
<keyword evidence="7 10" id="KW-0255">Endonuclease</keyword>
<dbReference type="InterPro" id="IPR036397">
    <property type="entry name" value="RNaseH_sf"/>
</dbReference>
<keyword evidence="6 10" id="KW-0479">Metal-binding</keyword>
<accession>A0ABY6GJF8</accession>
<feature type="compositionally biased region" description="Basic and acidic residues" evidence="11">
    <location>
        <begin position="1"/>
        <end position="10"/>
    </location>
</feature>
<organism evidence="13 14">
    <name type="scientific">Candidatus Kirkpatrickella diaphorinae</name>
    <dbReference type="NCBI Taxonomy" id="2984322"/>
    <lineage>
        <taxon>Bacteria</taxon>
        <taxon>Pseudomonadati</taxon>
        <taxon>Pseudomonadota</taxon>
        <taxon>Alphaproteobacteria</taxon>
        <taxon>Acetobacterales</taxon>
        <taxon>Acetobacteraceae</taxon>
        <taxon>Candidatus Kirkpatrickella</taxon>
    </lineage>
</organism>
<keyword evidence="8 10" id="KW-0378">Hydrolase</keyword>
<comment type="cofactor">
    <cofactor evidence="10">
        <name>Mg(2+)</name>
        <dbReference type="ChEBI" id="CHEBI:18420"/>
    </cofactor>
    <text evidence="10">Binds 1 Mg(2+) ion per subunit. May bind a second metal ion at a regulatory site, or after substrate binding.</text>
</comment>
<evidence type="ECO:0000313" key="14">
    <source>
        <dbReference type="Proteomes" id="UP001163831"/>
    </source>
</evidence>
<evidence type="ECO:0000256" key="2">
    <source>
        <dbReference type="ARBA" id="ARBA00005300"/>
    </source>
</evidence>
<dbReference type="PROSITE" id="PS50879">
    <property type="entry name" value="RNASE_H_1"/>
    <property type="match status" value="1"/>
</dbReference>
<evidence type="ECO:0000256" key="6">
    <source>
        <dbReference type="ARBA" id="ARBA00022723"/>
    </source>
</evidence>
<dbReference type="NCBIfam" id="NF001236">
    <property type="entry name" value="PRK00203.1"/>
    <property type="match status" value="1"/>
</dbReference>
<feature type="domain" description="RNase H type-1" evidence="12">
    <location>
        <begin position="7"/>
        <end position="148"/>
    </location>
</feature>
<evidence type="ECO:0000256" key="7">
    <source>
        <dbReference type="ARBA" id="ARBA00022759"/>
    </source>
</evidence>
<feature type="binding site" evidence="10">
    <location>
        <position position="16"/>
    </location>
    <ligand>
        <name>Mg(2+)</name>
        <dbReference type="ChEBI" id="CHEBI:18420"/>
        <label>1</label>
    </ligand>
</feature>
<evidence type="ECO:0000256" key="9">
    <source>
        <dbReference type="ARBA" id="ARBA00022842"/>
    </source>
</evidence>
<keyword evidence="10" id="KW-0963">Cytoplasm</keyword>
<dbReference type="EMBL" id="CP107052">
    <property type="protein sequence ID" value="UYH51662.1"/>
    <property type="molecule type" value="Genomic_DNA"/>
</dbReference>
<comment type="catalytic activity">
    <reaction evidence="1 10">
        <text>Endonucleolytic cleavage to 5'-phosphomonoester.</text>
        <dbReference type="EC" id="3.1.26.4"/>
    </reaction>
</comment>
<evidence type="ECO:0000256" key="11">
    <source>
        <dbReference type="SAM" id="MobiDB-lite"/>
    </source>
</evidence>
<comment type="similarity">
    <text evidence="2 10">Belongs to the RNase H family.</text>
</comment>
<feature type="binding site" evidence="10">
    <location>
        <position position="140"/>
    </location>
    <ligand>
        <name>Mg(2+)</name>
        <dbReference type="ChEBI" id="CHEBI:18420"/>
        <label>2</label>
    </ligand>
</feature>
<evidence type="ECO:0000256" key="3">
    <source>
        <dbReference type="ARBA" id="ARBA00011245"/>
    </source>
</evidence>
<evidence type="ECO:0000256" key="10">
    <source>
        <dbReference type="HAMAP-Rule" id="MF_00042"/>
    </source>
</evidence>
<gene>
    <name evidence="10 13" type="primary">rnhA</name>
    <name evidence="13" type="ORF">N5W20_01950</name>
</gene>
<protein>
    <recommendedName>
        <fullName evidence="4 10">Ribonuclease H</fullName>
        <shortName evidence="10">RNase H</shortName>
        <ecNumber evidence="4 10">3.1.26.4</ecNumber>
    </recommendedName>
</protein>
<dbReference type="InterPro" id="IPR002156">
    <property type="entry name" value="RNaseH_domain"/>
</dbReference>
<dbReference type="Gene3D" id="3.30.420.10">
    <property type="entry name" value="Ribonuclease H-like superfamily/Ribonuclease H"/>
    <property type="match status" value="1"/>
</dbReference>
<comment type="function">
    <text evidence="10">Endonuclease that specifically degrades the RNA of RNA-DNA hybrids.</text>
</comment>
<comment type="subcellular location">
    <subcellularLocation>
        <location evidence="10">Cytoplasm</location>
    </subcellularLocation>
</comment>
<evidence type="ECO:0000259" key="12">
    <source>
        <dbReference type="PROSITE" id="PS50879"/>
    </source>
</evidence>
<evidence type="ECO:0000313" key="13">
    <source>
        <dbReference type="EMBL" id="UYH51662.1"/>
    </source>
</evidence>
<dbReference type="HAMAP" id="MF_00042">
    <property type="entry name" value="RNase_H"/>
    <property type="match status" value="1"/>
</dbReference>
<proteinExistence type="inferred from homology"/>
<dbReference type="RefSeq" id="WP_319807255.1">
    <property type="nucleotide sequence ID" value="NZ_CP107052.1"/>
</dbReference>
<evidence type="ECO:0000256" key="1">
    <source>
        <dbReference type="ARBA" id="ARBA00000077"/>
    </source>
</evidence>